<organism evidence="2 3">
    <name type="scientific">Limnospira fusiformis PMC 851.14</name>
    <dbReference type="NCBI Taxonomy" id="2219512"/>
    <lineage>
        <taxon>Bacteria</taxon>
        <taxon>Bacillati</taxon>
        <taxon>Cyanobacteriota</taxon>
        <taxon>Cyanophyceae</taxon>
        <taxon>Oscillatoriophycideae</taxon>
        <taxon>Oscillatoriales</taxon>
        <taxon>Sirenicapillariaceae</taxon>
        <taxon>Limnospira</taxon>
    </lineage>
</organism>
<keyword evidence="1" id="KW-1133">Transmembrane helix</keyword>
<dbReference type="Proteomes" id="UP001387447">
    <property type="component" value="Unassembled WGS sequence"/>
</dbReference>
<sequence>MFDSFNWGAGVIIVNLILSLAIAIVVAIAIILIALEWQHRNRPGNDLELRAVNWEKTPTEPQRLLLKGEFELCNRTKTLEIMVPEVTAKVKLLSDGSLANTRVNTRIIAAHEATTPRADDYWLAYIVKARHLTRFQVIIDIQSPNLKELQSAWVQIRYVTYGPQGRIPKVRHLVIPMQYPDPQIPPTPRPVEGGGQVFPIRTHLLAQLDDPVEVVQRYVMPHAKPGDIVTMGETPLALIQGRFRHPTEVKPGWVAVRICYFFMPTSSLATACGLQTLVDIVGPVRVFGAFVGGAIGKVLGHPGGFYELAGEQARLIDDVTGTLPPYDQFIVLGPEDPQGVVNRIRQATGLEAAIVDVNDLKAVKILAATSGLSTALVERSLRSNPAGNADERTPLVLIRPESDQSP</sequence>
<dbReference type="GO" id="GO:0016874">
    <property type="term" value="F:ligase activity"/>
    <property type="evidence" value="ECO:0007669"/>
    <property type="project" value="UniProtKB-KW"/>
</dbReference>
<accession>A0ABU9EQT0</accession>
<reference evidence="2 3" key="1">
    <citation type="journal article" date="2024" name="Front. Microbiol.">
        <title>Transcriptomic insights into the dominance of two phototrophs throughout the water column of a tropical hypersaline-alkaline crater lake (Dziani Dzaha, Mayotte).</title>
        <authorList>
            <person name="Duperron S."/>
            <person name="Halary S."/>
            <person name="Bouly J.-P."/>
            <person name="Roussel T."/>
            <person name="Hugoni M."/>
            <person name="Bruto M."/>
            <person name="Oger P."/>
            <person name="Duval C."/>
            <person name="Woo A."/>
            <person name="Jezequiel D."/>
            <person name="Ader M."/>
            <person name="Leboulanger C."/>
            <person name="Agogue H."/>
            <person name="Grossi V."/>
            <person name="Trousselier M."/>
            <person name="Bernard C."/>
        </authorList>
    </citation>
    <scope>NUCLEOTIDE SEQUENCE [LARGE SCALE GENOMIC DNA]</scope>
    <source>
        <strain evidence="2 3">PMC 851.14</strain>
    </source>
</reference>
<gene>
    <name evidence="2" type="ORF">AAEJ74_19255</name>
</gene>
<evidence type="ECO:0000313" key="3">
    <source>
        <dbReference type="Proteomes" id="UP001387447"/>
    </source>
</evidence>
<name>A0ABU9EQT0_LIMFS</name>
<keyword evidence="1" id="KW-0472">Membrane</keyword>
<keyword evidence="3" id="KW-1185">Reference proteome</keyword>
<feature type="transmembrane region" description="Helical" evidence="1">
    <location>
        <begin position="12"/>
        <end position="35"/>
    </location>
</feature>
<protein>
    <submittedName>
        <fullName evidence="2">F420-0:Gamma-glutamyl ligase</fullName>
    </submittedName>
</protein>
<evidence type="ECO:0000256" key="1">
    <source>
        <dbReference type="SAM" id="Phobius"/>
    </source>
</evidence>
<evidence type="ECO:0000313" key="2">
    <source>
        <dbReference type="EMBL" id="MEK9513744.1"/>
    </source>
</evidence>
<dbReference type="SUPFAM" id="SSF144010">
    <property type="entry name" value="CofE-like"/>
    <property type="match status" value="1"/>
</dbReference>
<comment type="caution">
    <text evidence="2">The sequence shown here is derived from an EMBL/GenBank/DDBJ whole genome shotgun (WGS) entry which is preliminary data.</text>
</comment>
<keyword evidence="1" id="KW-0812">Transmembrane</keyword>
<proteinExistence type="predicted"/>
<dbReference type="EMBL" id="JBBWYZ010000016">
    <property type="protein sequence ID" value="MEK9513744.1"/>
    <property type="molecule type" value="Genomic_DNA"/>
</dbReference>
<keyword evidence="2" id="KW-0436">Ligase</keyword>
<dbReference type="RefSeq" id="WP_006623648.1">
    <property type="nucleotide sequence ID" value="NZ_JBBWYZ010000016.1"/>
</dbReference>